<dbReference type="Proteomes" id="UP001234989">
    <property type="component" value="Chromosome 5"/>
</dbReference>
<keyword evidence="3" id="KW-1185">Reference proteome</keyword>
<organism evidence="2 3">
    <name type="scientific">Solanum verrucosum</name>
    <dbReference type="NCBI Taxonomy" id="315347"/>
    <lineage>
        <taxon>Eukaryota</taxon>
        <taxon>Viridiplantae</taxon>
        <taxon>Streptophyta</taxon>
        <taxon>Embryophyta</taxon>
        <taxon>Tracheophyta</taxon>
        <taxon>Spermatophyta</taxon>
        <taxon>Magnoliopsida</taxon>
        <taxon>eudicotyledons</taxon>
        <taxon>Gunneridae</taxon>
        <taxon>Pentapetalae</taxon>
        <taxon>asterids</taxon>
        <taxon>lamiids</taxon>
        <taxon>Solanales</taxon>
        <taxon>Solanaceae</taxon>
        <taxon>Solanoideae</taxon>
        <taxon>Solaneae</taxon>
        <taxon>Solanum</taxon>
    </lineage>
</organism>
<feature type="domain" description="Tf2-1-like SH3-like" evidence="1">
    <location>
        <begin position="2"/>
        <end position="32"/>
    </location>
</feature>
<dbReference type="PANTHER" id="PTHR46148">
    <property type="entry name" value="CHROMO DOMAIN-CONTAINING PROTEIN"/>
    <property type="match status" value="1"/>
</dbReference>
<evidence type="ECO:0000313" key="2">
    <source>
        <dbReference type="EMBL" id="WMV29943.1"/>
    </source>
</evidence>
<dbReference type="EMBL" id="CP133616">
    <property type="protein sequence ID" value="WMV29943.1"/>
    <property type="molecule type" value="Genomic_DNA"/>
</dbReference>
<dbReference type="InterPro" id="IPR056924">
    <property type="entry name" value="SH3_Tf2-1"/>
</dbReference>
<reference evidence="2" key="1">
    <citation type="submission" date="2023-08" db="EMBL/GenBank/DDBJ databases">
        <title>A de novo genome assembly of Solanum verrucosum Schlechtendal, a Mexican diploid species geographically isolated from the other diploid A-genome species in potato relatives.</title>
        <authorList>
            <person name="Hosaka K."/>
        </authorList>
    </citation>
    <scope>NUCLEOTIDE SEQUENCE</scope>
    <source>
        <tissue evidence="2">Young leaves</tissue>
    </source>
</reference>
<dbReference type="Pfam" id="PF24626">
    <property type="entry name" value="SH3_Tf2-1"/>
    <property type="match status" value="1"/>
</dbReference>
<evidence type="ECO:0000313" key="3">
    <source>
        <dbReference type="Proteomes" id="UP001234989"/>
    </source>
</evidence>
<accession>A0AAF0QWW1</accession>
<sequence length="89" mass="10409">MRRIGRIAYELELPNEYVSVHLVFHVSWLKICVGDLTTIVPLESLRVKESLSYKEVSVEILDRQVWKLRNKEVASVKVLWRNQQVEGST</sequence>
<protein>
    <recommendedName>
        <fullName evidence="1">Tf2-1-like SH3-like domain-containing protein</fullName>
    </recommendedName>
</protein>
<dbReference type="AlphaFoldDB" id="A0AAF0QWW1"/>
<evidence type="ECO:0000259" key="1">
    <source>
        <dbReference type="Pfam" id="PF24626"/>
    </source>
</evidence>
<gene>
    <name evidence="2" type="ORF">MTR67_023328</name>
</gene>
<proteinExistence type="predicted"/>
<name>A0AAF0QWW1_SOLVR</name>
<dbReference type="PANTHER" id="PTHR46148:SF58">
    <property type="entry name" value="RETROTRANSPOSON PROTEIN"/>
    <property type="match status" value="1"/>
</dbReference>